<evidence type="ECO:0000313" key="5">
    <source>
        <dbReference type="EMBL" id="OOF71534.1"/>
    </source>
</evidence>
<dbReference type="GO" id="GO:0042254">
    <property type="term" value="P:ribosome biogenesis"/>
    <property type="evidence" value="ECO:0007669"/>
    <property type="project" value="UniProtKB-KW"/>
</dbReference>
<protein>
    <recommendedName>
        <fullName evidence="3">Der GTPase-activating protein YihI</fullName>
    </recommendedName>
</protein>
<dbReference type="HAMAP" id="MF_01058">
    <property type="entry name" value="GAP_YihI"/>
    <property type="match status" value="1"/>
</dbReference>
<name>A0A9X8YXC8_9PAST</name>
<dbReference type="RefSeq" id="WP_059365968.1">
    <property type="nucleotide sequence ID" value="NZ_BBXJ01000001.1"/>
</dbReference>
<dbReference type="InterPro" id="IPR007336">
    <property type="entry name" value="YihI"/>
</dbReference>
<keyword evidence="6" id="KW-1185">Reference proteome</keyword>
<evidence type="ECO:0000256" key="2">
    <source>
        <dbReference type="ARBA" id="ARBA00022517"/>
    </source>
</evidence>
<feature type="region of interest" description="Disordered" evidence="4">
    <location>
        <begin position="1"/>
        <end position="77"/>
    </location>
</feature>
<feature type="compositionally biased region" description="Basic and acidic residues" evidence="4">
    <location>
        <begin position="9"/>
        <end position="27"/>
    </location>
</feature>
<comment type="similarity">
    <text evidence="3">Belongs to the YihI family.</text>
</comment>
<proteinExistence type="inferred from homology"/>
<evidence type="ECO:0000256" key="4">
    <source>
        <dbReference type="SAM" id="MobiDB-lite"/>
    </source>
</evidence>
<dbReference type="NCBIfam" id="NF003560">
    <property type="entry name" value="PRK05244.1-1"/>
    <property type="match status" value="1"/>
</dbReference>
<dbReference type="GO" id="GO:0005096">
    <property type="term" value="F:GTPase activator activity"/>
    <property type="evidence" value="ECO:0007669"/>
    <property type="project" value="UniProtKB-KW"/>
</dbReference>
<evidence type="ECO:0000256" key="1">
    <source>
        <dbReference type="ARBA" id="ARBA00022468"/>
    </source>
</evidence>
<keyword evidence="1 3" id="KW-0343">GTPase activation</keyword>
<comment type="subunit">
    <text evidence="3">Interacts with Der.</text>
</comment>
<feature type="compositionally biased region" description="Basic and acidic residues" evidence="4">
    <location>
        <begin position="34"/>
        <end position="45"/>
    </location>
</feature>
<evidence type="ECO:0000313" key="6">
    <source>
        <dbReference type="Proteomes" id="UP000188998"/>
    </source>
</evidence>
<organism evidence="5 6">
    <name type="scientific">Rodentibacter caecimuris</name>
    <dbReference type="NCBI Taxonomy" id="1796644"/>
    <lineage>
        <taxon>Bacteria</taxon>
        <taxon>Pseudomonadati</taxon>
        <taxon>Pseudomonadota</taxon>
        <taxon>Gammaproteobacteria</taxon>
        <taxon>Pasteurellales</taxon>
        <taxon>Pasteurellaceae</taxon>
        <taxon>Rodentibacter</taxon>
    </lineage>
</organism>
<dbReference type="AlphaFoldDB" id="A0A9X8YXC8"/>
<dbReference type="Pfam" id="PF04220">
    <property type="entry name" value="YihI"/>
    <property type="match status" value="1"/>
</dbReference>
<feature type="compositionally biased region" description="Basic and acidic residues" evidence="4">
    <location>
        <begin position="53"/>
        <end position="77"/>
    </location>
</feature>
<accession>A0A9X8YXC8</accession>
<evidence type="ECO:0000256" key="3">
    <source>
        <dbReference type="HAMAP-Rule" id="MF_01058"/>
    </source>
</evidence>
<dbReference type="EMBL" id="MLAB01000038">
    <property type="protein sequence ID" value="OOF71534.1"/>
    <property type="molecule type" value="Genomic_DNA"/>
</dbReference>
<sequence>MARKKKTRRITDVMPIRKADKKTEMPKRSGKKLTRYELDAKAREDKKKRKHKGLDSGSRHSMVENRSTKPLQEIKDPKIGSKKKIPLVVEFVNKPEKGQIIPVLGAVKKQDPMQELESLENNEILNELLDILEEGKTISKADQQFVDECLDRIAELMEELGIEDEEENEADLYRTFEKINIEQFR</sequence>
<reference evidence="5 6" key="1">
    <citation type="submission" date="2016-10" db="EMBL/GenBank/DDBJ databases">
        <title>Rodentibacter gen. nov. and new species.</title>
        <authorList>
            <person name="Christensen H."/>
        </authorList>
    </citation>
    <scope>NUCLEOTIDE SEQUENCE [LARGE SCALE GENOMIC DNA]</scope>
    <source>
        <strain evidence="5 6">199137021</strain>
    </source>
</reference>
<comment type="function">
    <text evidence="3">A GTPase-activating protein (GAP) that modifies Der/EngA GTPase function. May play a role in ribosome biogenesis.</text>
</comment>
<gene>
    <name evidence="3" type="primary">yihI</name>
    <name evidence="5" type="ORF">BKG90_07995</name>
</gene>
<comment type="caution">
    <text evidence="5">The sequence shown here is derived from an EMBL/GenBank/DDBJ whole genome shotgun (WGS) entry which is preliminary data.</text>
</comment>
<keyword evidence="2 3" id="KW-0690">Ribosome biogenesis</keyword>
<dbReference type="Proteomes" id="UP000188998">
    <property type="component" value="Unassembled WGS sequence"/>
</dbReference>